<evidence type="ECO:0000256" key="2">
    <source>
        <dbReference type="ARBA" id="ARBA00004613"/>
    </source>
</evidence>
<dbReference type="Ensembl" id="ENSOANT00000046790.1">
    <property type="protein sequence ID" value="ENSOANP00000043280.1"/>
    <property type="gene ID" value="ENSOANG00000003921.3"/>
</dbReference>
<evidence type="ECO:0000256" key="12">
    <source>
        <dbReference type="ARBA" id="ARBA00067379"/>
    </source>
</evidence>
<reference evidence="19" key="2">
    <citation type="submission" date="2025-08" db="UniProtKB">
        <authorList>
            <consortium name="Ensembl"/>
        </authorList>
    </citation>
    <scope>IDENTIFICATION</scope>
    <source>
        <strain evidence="19">Glennie</strain>
    </source>
</reference>
<evidence type="ECO:0000256" key="14">
    <source>
        <dbReference type="ARBA" id="ARBA00076646"/>
    </source>
</evidence>
<dbReference type="SMART" id="SM00034">
    <property type="entry name" value="CLECT"/>
    <property type="match status" value="1"/>
</dbReference>
<evidence type="ECO:0000256" key="8">
    <source>
        <dbReference type="ARBA" id="ARBA00023030"/>
    </source>
</evidence>
<feature type="compositionally biased region" description="Pro residues" evidence="16">
    <location>
        <begin position="330"/>
        <end position="343"/>
    </location>
</feature>
<evidence type="ECO:0000313" key="19">
    <source>
        <dbReference type="Ensembl" id="ENSOANP00000043280.1"/>
    </source>
</evidence>
<evidence type="ECO:0000256" key="15">
    <source>
        <dbReference type="ARBA" id="ARBA00078616"/>
    </source>
</evidence>
<dbReference type="PROSITE" id="PS50041">
    <property type="entry name" value="C_TYPE_LECTIN_2"/>
    <property type="match status" value="1"/>
</dbReference>
<dbReference type="Pfam" id="PF00059">
    <property type="entry name" value="Lectin_C"/>
    <property type="match status" value="1"/>
</dbReference>
<dbReference type="GO" id="GO:0005615">
    <property type="term" value="C:extracellular space"/>
    <property type="evidence" value="ECO:0000318"/>
    <property type="project" value="GO_Central"/>
</dbReference>
<dbReference type="InterPro" id="IPR016187">
    <property type="entry name" value="CTDL_fold"/>
</dbReference>
<keyword evidence="20" id="KW-1185">Reference proteome</keyword>
<reference evidence="19" key="3">
    <citation type="submission" date="2025-09" db="UniProtKB">
        <authorList>
            <consortium name="Ensembl"/>
        </authorList>
    </citation>
    <scope>IDENTIFICATION</scope>
    <source>
        <strain evidence="19">Glennie</strain>
    </source>
</reference>
<keyword evidence="8" id="KW-0339">Growth factor</keyword>
<dbReference type="InterPro" id="IPR051663">
    <property type="entry name" value="CLec_Tetranectin-domain"/>
</dbReference>
<evidence type="ECO:0000256" key="1">
    <source>
        <dbReference type="ARBA" id="ARBA00004496"/>
    </source>
</evidence>
<evidence type="ECO:0000256" key="3">
    <source>
        <dbReference type="ARBA" id="ARBA00022490"/>
    </source>
</evidence>
<dbReference type="GO" id="GO:0008083">
    <property type="term" value="F:growth factor activity"/>
    <property type="evidence" value="ECO:0000318"/>
    <property type="project" value="GO_Central"/>
</dbReference>
<dbReference type="GO" id="GO:0030246">
    <property type="term" value="F:carbohydrate binding"/>
    <property type="evidence" value="ECO:0007669"/>
    <property type="project" value="UniProtKB-KW"/>
</dbReference>
<comment type="subcellular location">
    <subcellularLocation>
        <location evidence="1">Cytoplasm</location>
    </subcellularLocation>
    <subcellularLocation>
        <location evidence="2">Secreted</location>
    </subcellularLocation>
</comment>
<comment type="function">
    <text evidence="11">Promotes osteogenesis by stimulating the differentiation of mesenchymal progenitors into mature osteoblasts. Important for repair and maintenance of adult bone.</text>
</comment>
<evidence type="ECO:0000256" key="6">
    <source>
        <dbReference type="ARBA" id="ARBA00022734"/>
    </source>
</evidence>
<feature type="region of interest" description="Disordered" evidence="16">
    <location>
        <begin position="325"/>
        <end position="356"/>
    </location>
</feature>
<dbReference type="PANTHER" id="PTHR22799:SF1">
    <property type="entry name" value="C-TYPE LECTIN DOMAIN FAMILY 11 MEMBER A"/>
    <property type="match status" value="1"/>
</dbReference>
<dbReference type="FunCoup" id="A0A6I8NQG2">
    <property type="interactions" value="266"/>
</dbReference>
<evidence type="ECO:0000256" key="7">
    <source>
        <dbReference type="ARBA" id="ARBA00022855"/>
    </source>
</evidence>
<sequence length="386" mass="42462">MEWLGGLPPSWLLGSLLALLLALTPSRAAREDEKNGPGRREPQEEDWETLAKVREAGGEGVTGSRGWGRGERRKAEGRWDPEVDRSQRGFSRLRLKSQDWGEGWRSGLGGGCGPIPACPRPPSLPRAPPAIPPAGGVRSFHALPAIEPELICPLFMWRDHSRRASPFPPTSLHRLAGLDSGLHQLHVRLHTLDARVAELGRGLRRMRETAAKTHEALEALEAAELRGQQERGRLEGCLKGLRLHHKCFLLVRDYESHEAAAARCGARGGALAMPADASQMAGLGDYLRRALAPYNWPVWIGVSDRRAEGLYLFDNGQRVSFFAWHRRPRPPPGSGPASAPPDPAGLGPDQPNGGLQENCVATTSDDGTWWDQDCQRRLYFACEFPL</sequence>
<dbReference type="Bgee" id="ENSOANG00000003921">
    <property type="expression patterns" value="Expressed in endometrium and 7 other cell types or tissues"/>
</dbReference>
<evidence type="ECO:0000256" key="10">
    <source>
        <dbReference type="ARBA" id="ARBA00023180"/>
    </source>
</evidence>
<keyword evidence="7" id="KW-0892">Osteogenesis</keyword>
<keyword evidence="3" id="KW-0963">Cytoplasm</keyword>
<dbReference type="InParanoid" id="A0A6I8NQG2"/>
<keyword evidence="4" id="KW-0964">Secreted</keyword>
<dbReference type="GO" id="GO:0005737">
    <property type="term" value="C:cytoplasm"/>
    <property type="evidence" value="ECO:0007669"/>
    <property type="project" value="UniProtKB-SubCell"/>
</dbReference>
<accession>A0A6I8NQG2</accession>
<dbReference type="SUPFAM" id="SSF56436">
    <property type="entry name" value="C-type lectin-like"/>
    <property type="match status" value="1"/>
</dbReference>
<dbReference type="InterPro" id="IPR018378">
    <property type="entry name" value="C-type_lectin_CS"/>
</dbReference>
<keyword evidence="6" id="KW-0430">Lectin</keyword>
<evidence type="ECO:0000313" key="20">
    <source>
        <dbReference type="Proteomes" id="UP000002279"/>
    </source>
</evidence>
<reference evidence="19 20" key="1">
    <citation type="journal article" date="2008" name="Nature">
        <title>Genome analysis of the platypus reveals unique signatures of evolution.</title>
        <authorList>
            <person name="Warren W.C."/>
            <person name="Hillier L.W."/>
            <person name="Marshall Graves J.A."/>
            <person name="Birney E."/>
            <person name="Ponting C.P."/>
            <person name="Grutzner F."/>
            <person name="Belov K."/>
            <person name="Miller W."/>
            <person name="Clarke L."/>
            <person name="Chinwalla A.T."/>
            <person name="Yang S.P."/>
            <person name="Heger A."/>
            <person name="Locke D.P."/>
            <person name="Miethke P."/>
            <person name="Waters P.D."/>
            <person name="Veyrunes F."/>
            <person name="Fulton L."/>
            <person name="Fulton B."/>
            <person name="Graves T."/>
            <person name="Wallis J."/>
            <person name="Puente X.S."/>
            <person name="Lopez-Otin C."/>
            <person name="Ordonez G.R."/>
            <person name="Eichler E.E."/>
            <person name="Chen L."/>
            <person name="Cheng Z."/>
            <person name="Deakin J.E."/>
            <person name="Alsop A."/>
            <person name="Thompson K."/>
            <person name="Kirby P."/>
            <person name="Papenfuss A.T."/>
            <person name="Wakefield M.J."/>
            <person name="Olender T."/>
            <person name="Lancet D."/>
            <person name="Huttley G.A."/>
            <person name="Smit A.F."/>
            <person name="Pask A."/>
            <person name="Temple-Smith P."/>
            <person name="Batzer M.A."/>
            <person name="Walker J.A."/>
            <person name="Konkel M.K."/>
            <person name="Harris R.S."/>
            <person name="Whittington C.M."/>
            <person name="Wong E.S."/>
            <person name="Gemmell N.J."/>
            <person name="Buschiazzo E."/>
            <person name="Vargas Jentzsch I.M."/>
            <person name="Merkel A."/>
            <person name="Schmitz J."/>
            <person name="Zemann A."/>
            <person name="Churakov G."/>
            <person name="Kriegs J.O."/>
            <person name="Brosius J."/>
            <person name="Murchison E.P."/>
            <person name="Sachidanandam R."/>
            <person name="Smith C."/>
            <person name="Hannon G.J."/>
            <person name="Tsend-Ayush E."/>
            <person name="McMillan D."/>
            <person name="Attenborough R."/>
            <person name="Rens W."/>
            <person name="Ferguson-Smith M."/>
            <person name="Lefevre C.M."/>
            <person name="Sharp J.A."/>
            <person name="Nicholas K.R."/>
            <person name="Ray D.A."/>
            <person name="Kube M."/>
            <person name="Reinhardt R."/>
            <person name="Pringle T.H."/>
            <person name="Taylor J."/>
            <person name="Jones R.C."/>
            <person name="Nixon B."/>
            <person name="Dacheux J.L."/>
            <person name="Niwa H."/>
            <person name="Sekita Y."/>
            <person name="Huang X."/>
            <person name="Stark A."/>
            <person name="Kheradpour P."/>
            <person name="Kellis M."/>
            <person name="Flicek P."/>
            <person name="Chen Y."/>
            <person name="Webber C."/>
            <person name="Hardison R."/>
            <person name="Nelson J."/>
            <person name="Hallsworth-Pepin K."/>
            <person name="Delehaunty K."/>
            <person name="Markovic C."/>
            <person name="Minx P."/>
            <person name="Feng Y."/>
            <person name="Kremitzki C."/>
            <person name="Mitreva M."/>
            <person name="Glasscock J."/>
            <person name="Wylie T."/>
            <person name="Wohldmann P."/>
            <person name="Thiru P."/>
            <person name="Nhan M.N."/>
            <person name="Pohl C.S."/>
            <person name="Smith S.M."/>
            <person name="Hou S."/>
            <person name="Nefedov M."/>
            <person name="de Jong P.J."/>
            <person name="Renfree M.B."/>
            <person name="Mardis E.R."/>
            <person name="Wilson R.K."/>
        </authorList>
    </citation>
    <scope>NUCLEOTIDE SEQUENCE [LARGE SCALE GENOMIC DNA]</scope>
    <source>
        <strain evidence="19 20">Glennie</strain>
    </source>
</reference>
<name>A0A6I8NQG2_ORNAN</name>
<feature type="chain" id="PRO_5026245163" description="C-type lectin domain family 11 member A" evidence="17">
    <location>
        <begin position="29"/>
        <end position="386"/>
    </location>
</feature>
<keyword evidence="9" id="KW-1015">Disulfide bond</keyword>
<feature type="compositionally biased region" description="Basic and acidic residues" evidence="16">
    <location>
        <begin position="28"/>
        <end position="42"/>
    </location>
</feature>
<dbReference type="AlphaFoldDB" id="A0A6I8NQG2"/>
<dbReference type="Gene3D" id="3.10.100.10">
    <property type="entry name" value="Mannose-Binding Protein A, subunit A"/>
    <property type="match status" value="1"/>
</dbReference>
<evidence type="ECO:0000256" key="13">
    <source>
        <dbReference type="ARBA" id="ARBA00075275"/>
    </source>
</evidence>
<proteinExistence type="predicted"/>
<feature type="compositionally biased region" description="Gly residues" evidence="16">
    <location>
        <begin position="58"/>
        <end position="67"/>
    </location>
</feature>
<protein>
    <recommendedName>
        <fullName evidence="12">C-type lectin domain family 11 member A</fullName>
    </recommendedName>
    <alternativeName>
        <fullName evidence="14">Lymphocyte secreted C-type lectin</fullName>
    </alternativeName>
    <alternativeName>
        <fullName evidence="13">Osteolectin</fullName>
    </alternativeName>
    <alternativeName>
        <fullName evidence="15">Stem cell growth factor</fullName>
    </alternativeName>
</protein>
<feature type="domain" description="C-type lectin" evidence="18">
    <location>
        <begin position="243"/>
        <end position="383"/>
    </location>
</feature>
<evidence type="ECO:0000256" key="17">
    <source>
        <dbReference type="SAM" id="SignalP"/>
    </source>
</evidence>
<feature type="compositionally biased region" description="Basic and acidic residues" evidence="16">
    <location>
        <begin position="68"/>
        <end position="83"/>
    </location>
</feature>
<dbReference type="Proteomes" id="UP000002279">
    <property type="component" value="Chromosome 10"/>
</dbReference>
<dbReference type="PROSITE" id="PS00615">
    <property type="entry name" value="C_TYPE_LECTIN_1"/>
    <property type="match status" value="1"/>
</dbReference>
<feature type="region of interest" description="Disordered" evidence="16">
    <location>
        <begin position="28"/>
        <end position="83"/>
    </location>
</feature>
<evidence type="ECO:0000256" key="4">
    <source>
        <dbReference type="ARBA" id="ARBA00022525"/>
    </source>
</evidence>
<dbReference type="FunFam" id="3.10.100.10:FF:000054">
    <property type="entry name" value="C-type lectin domain family 11 member A"/>
    <property type="match status" value="1"/>
</dbReference>
<evidence type="ECO:0000259" key="18">
    <source>
        <dbReference type="PROSITE" id="PS50041"/>
    </source>
</evidence>
<evidence type="ECO:0000256" key="11">
    <source>
        <dbReference type="ARBA" id="ARBA00058532"/>
    </source>
</evidence>
<dbReference type="InterPro" id="IPR016186">
    <property type="entry name" value="C-type_lectin-like/link_sf"/>
</dbReference>
<keyword evidence="5 17" id="KW-0732">Signal</keyword>
<organism evidence="19 20">
    <name type="scientific">Ornithorhynchus anatinus</name>
    <name type="common">Duckbill platypus</name>
    <dbReference type="NCBI Taxonomy" id="9258"/>
    <lineage>
        <taxon>Eukaryota</taxon>
        <taxon>Metazoa</taxon>
        <taxon>Chordata</taxon>
        <taxon>Craniata</taxon>
        <taxon>Vertebrata</taxon>
        <taxon>Euteleostomi</taxon>
        <taxon>Mammalia</taxon>
        <taxon>Monotremata</taxon>
        <taxon>Ornithorhynchidae</taxon>
        <taxon>Ornithorhynchus</taxon>
    </lineage>
</organism>
<feature type="signal peptide" evidence="17">
    <location>
        <begin position="1"/>
        <end position="28"/>
    </location>
</feature>
<dbReference type="GeneTree" id="ENSGT00950000183186"/>
<evidence type="ECO:0000256" key="5">
    <source>
        <dbReference type="ARBA" id="ARBA00022729"/>
    </source>
</evidence>
<dbReference type="GO" id="GO:0001503">
    <property type="term" value="P:ossification"/>
    <property type="evidence" value="ECO:0000318"/>
    <property type="project" value="GO_Central"/>
</dbReference>
<dbReference type="PANTHER" id="PTHR22799">
    <property type="entry name" value="TETRANECTIN-RELATED"/>
    <property type="match status" value="1"/>
</dbReference>
<evidence type="ECO:0000256" key="16">
    <source>
        <dbReference type="SAM" id="MobiDB-lite"/>
    </source>
</evidence>
<keyword evidence="10" id="KW-0325">Glycoprotein</keyword>
<evidence type="ECO:0000256" key="9">
    <source>
        <dbReference type="ARBA" id="ARBA00023157"/>
    </source>
</evidence>
<dbReference type="InterPro" id="IPR001304">
    <property type="entry name" value="C-type_lectin-like"/>
</dbReference>